<dbReference type="EMBL" id="MSCN01000001">
    <property type="protein sequence ID" value="PQJ79889.1"/>
    <property type="molecule type" value="Genomic_DNA"/>
</dbReference>
<dbReference type="Pfam" id="PF12833">
    <property type="entry name" value="HTH_18"/>
    <property type="match status" value="1"/>
</dbReference>
<dbReference type="GO" id="GO:0003700">
    <property type="term" value="F:DNA-binding transcription factor activity"/>
    <property type="evidence" value="ECO:0007669"/>
    <property type="project" value="InterPro"/>
</dbReference>
<dbReference type="RefSeq" id="WP_105016487.1">
    <property type="nucleotide sequence ID" value="NZ_MSCN01000001.1"/>
</dbReference>
<sequence length="291" mass="34262">MLNVSLSSAYEINSQGLNFKITRLEDLLKLKEKDVINSNHSIDYYTLIFITADIGRHSIDYNDYYYSRGTILSIRKNQIQKFYNNKNARGFSLFFREEFLNSYLNETEIRKTIQAFNEMLTSPKTQLNDEQFSNILLLITKIEEEVLTISDDYSNKIIRSLVHVLITAIYRIKSEGHNKVQLSKYLKEFIKFQNLLENNYTTTKKVGDYSKKLGFSSKKLNTVVQFVTHKSAKKFIDEVIIIKVKKNLLHTSLSIKEIAFKLGFRDPANLYKYFKKHTNYTPEAYRKRFKT</sequence>
<dbReference type="SMART" id="SM00342">
    <property type="entry name" value="HTH_ARAC"/>
    <property type="match status" value="1"/>
</dbReference>
<dbReference type="SUPFAM" id="SSF46689">
    <property type="entry name" value="Homeodomain-like"/>
    <property type="match status" value="1"/>
</dbReference>
<dbReference type="InterPro" id="IPR009057">
    <property type="entry name" value="Homeodomain-like_sf"/>
</dbReference>
<dbReference type="Proteomes" id="UP000238882">
    <property type="component" value="Unassembled WGS sequence"/>
</dbReference>
<organism evidence="5 6">
    <name type="scientific">Polaribacter porphyrae</name>
    <dbReference type="NCBI Taxonomy" id="1137780"/>
    <lineage>
        <taxon>Bacteria</taxon>
        <taxon>Pseudomonadati</taxon>
        <taxon>Bacteroidota</taxon>
        <taxon>Flavobacteriia</taxon>
        <taxon>Flavobacteriales</taxon>
        <taxon>Flavobacteriaceae</taxon>
    </lineage>
</organism>
<gene>
    <name evidence="5" type="ORF">BTO18_12210</name>
</gene>
<keyword evidence="6" id="KW-1185">Reference proteome</keyword>
<dbReference type="OrthoDB" id="1096411at2"/>
<keyword evidence="1" id="KW-0805">Transcription regulation</keyword>
<dbReference type="Pfam" id="PF02311">
    <property type="entry name" value="AraC_binding"/>
    <property type="match status" value="1"/>
</dbReference>
<dbReference type="InterPro" id="IPR018060">
    <property type="entry name" value="HTH_AraC"/>
</dbReference>
<name>A0A2S7WQL2_9FLAO</name>
<dbReference type="SUPFAM" id="SSF51215">
    <property type="entry name" value="Regulatory protein AraC"/>
    <property type="match status" value="1"/>
</dbReference>
<evidence type="ECO:0000259" key="4">
    <source>
        <dbReference type="PROSITE" id="PS01124"/>
    </source>
</evidence>
<reference evidence="5 6" key="1">
    <citation type="submission" date="2016-12" db="EMBL/GenBank/DDBJ databases">
        <title>Trade-off between light-utilization and light-protection in marine flavobacteria.</title>
        <authorList>
            <person name="Kumagai Y."/>
            <person name="Yoshizawa S."/>
            <person name="Kogure K."/>
            <person name="Iwasaki W."/>
        </authorList>
    </citation>
    <scope>NUCLEOTIDE SEQUENCE [LARGE SCALE GENOMIC DNA]</scope>
    <source>
        <strain evidence="5 6">NBRC 108759</strain>
    </source>
</reference>
<dbReference type="AlphaFoldDB" id="A0A2S7WQL2"/>
<dbReference type="PANTHER" id="PTHR43280">
    <property type="entry name" value="ARAC-FAMILY TRANSCRIPTIONAL REGULATOR"/>
    <property type="match status" value="1"/>
</dbReference>
<dbReference type="GO" id="GO:0043565">
    <property type="term" value="F:sequence-specific DNA binding"/>
    <property type="evidence" value="ECO:0007669"/>
    <property type="project" value="InterPro"/>
</dbReference>
<dbReference type="Gene3D" id="1.10.10.60">
    <property type="entry name" value="Homeodomain-like"/>
    <property type="match status" value="1"/>
</dbReference>
<keyword evidence="2" id="KW-0238">DNA-binding</keyword>
<comment type="caution">
    <text evidence="5">The sequence shown here is derived from an EMBL/GenBank/DDBJ whole genome shotgun (WGS) entry which is preliminary data.</text>
</comment>
<protein>
    <recommendedName>
        <fullName evidence="4">HTH araC/xylS-type domain-containing protein</fullName>
    </recommendedName>
</protein>
<feature type="domain" description="HTH araC/xylS-type" evidence="4">
    <location>
        <begin position="190"/>
        <end position="288"/>
    </location>
</feature>
<proteinExistence type="predicted"/>
<dbReference type="InterPro" id="IPR037923">
    <property type="entry name" value="HTH-like"/>
</dbReference>
<evidence type="ECO:0000256" key="1">
    <source>
        <dbReference type="ARBA" id="ARBA00023015"/>
    </source>
</evidence>
<accession>A0A2S7WQL2</accession>
<dbReference type="PANTHER" id="PTHR43280:SF32">
    <property type="entry name" value="TRANSCRIPTIONAL REGULATORY PROTEIN"/>
    <property type="match status" value="1"/>
</dbReference>
<dbReference type="InterPro" id="IPR003313">
    <property type="entry name" value="AraC-bd"/>
</dbReference>
<evidence type="ECO:0000313" key="6">
    <source>
        <dbReference type="Proteomes" id="UP000238882"/>
    </source>
</evidence>
<keyword evidence="3" id="KW-0804">Transcription</keyword>
<evidence type="ECO:0000313" key="5">
    <source>
        <dbReference type="EMBL" id="PQJ79889.1"/>
    </source>
</evidence>
<evidence type="ECO:0000256" key="3">
    <source>
        <dbReference type="ARBA" id="ARBA00023163"/>
    </source>
</evidence>
<dbReference type="PROSITE" id="PS01124">
    <property type="entry name" value="HTH_ARAC_FAMILY_2"/>
    <property type="match status" value="1"/>
</dbReference>
<evidence type="ECO:0000256" key="2">
    <source>
        <dbReference type="ARBA" id="ARBA00023125"/>
    </source>
</evidence>